<dbReference type="InterPro" id="IPR011004">
    <property type="entry name" value="Trimer_LpxA-like_sf"/>
</dbReference>
<evidence type="ECO:0000256" key="2">
    <source>
        <dbReference type="ARBA" id="ARBA00022516"/>
    </source>
</evidence>
<keyword evidence="4 8" id="KW-0808">Transferase</keyword>
<dbReference type="SUPFAM" id="SSF51161">
    <property type="entry name" value="Trimeric LpxA-like enzymes"/>
    <property type="match status" value="1"/>
</dbReference>
<dbReference type="PIRSF" id="PIRSF000456">
    <property type="entry name" value="UDP-GlcNAc_acltr"/>
    <property type="match status" value="1"/>
</dbReference>
<dbReference type="GO" id="GO:0005737">
    <property type="term" value="C:cytoplasm"/>
    <property type="evidence" value="ECO:0007669"/>
    <property type="project" value="UniProtKB-SubCell"/>
</dbReference>
<protein>
    <recommendedName>
        <fullName evidence="8">Acyl-[acyl-carrier-protein]--UDP-N-acetylglucosamine O-acyltransferase</fullName>
        <shortName evidence="8">UDP-N-acetylglucosamine acyltransferase</shortName>
        <ecNumber evidence="8">2.3.1.129</ecNumber>
    </recommendedName>
</protein>
<dbReference type="EC" id="2.3.1.129" evidence="8"/>
<comment type="subunit">
    <text evidence="8">Homotrimer.</text>
</comment>
<comment type="pathway">
    <text evidence="8">Glycolipid biosynthesis; lipid IV(A) biosynthesis; lipid IV(A) from (3R)-3-hydroxytetradecanoyl-[acyl-carrier-protein] and UDP-N-acetyl-alpha-D-glucosamine: step 1/6.</text>
</comment>
<comment type="caution">
    <text evidence="10">The sequence shown here is derived from an EMBL/GenBank/DDBJ whole genome shotgun (WGS) entry which is preliminary data.</text>
</comment>
<keyword evidence="5 8" id="KW-0677">Repeat</keyword>
<evidence type="ECO:0000256" key="7">
    <source>
        <dbReference type="ARBA" id="ARBA00023315"/>
    </source>
</evidence>
<dbReference type="RefSeq" id="WP_168059337.1">
    <property type="nucleotide sequence ID" value="NZ_VTOW01000002.1"/>
</dbReference>
<reference evidence="10 11" key="1">
    <citation type="journal article" date="2020" name="Nature">
        <title>Bacterial chemolithoautotrophy via manganese oxidation.</title>
        <authorList>
            <person name="Yu H."/>
            <person name="Leadbetter J.R."/>
        </authorList>
    </citation>
    <scope>NUCLEOTIDE SEQUENCE [LARGE SCALE GENOMIC DNA]</scope>
    <source>
        <strain evidence="10 11">Mn-1</strain>
    </source>
</reference>
<evidence type="ECO:0000313" key="10">
    <source>
        <dbReference type="EMBL" id="NKE70992.1"/>
    </source>
</evidence>
<evidence type="ECO:0000256" key="6">
    <source>
        <dbReference type="ARBA" id="ARBA00023098"/>
    </source>
</evidence>
<dbReference type="Gene3D" id="1.20.1180.10">
    <property type="entry name" value="Udp N-acetylglucosamine O-acyltransferase, C-terminal domain"/>
    <property type="match status" value="1"/>
</dbReference>
<dbReference type="InterPro" id="IPR001451">
    <property type="entry name" value="Hexapep"/>
</dbReference>
<dbReference type="PANTHER" id="PTHR43480">
    <property type="entry name" value="ACYL-[ACYL-CARRIER-PROTEIN]--UDP-N-ACETYLGLUCOSAMINE O-ACYLTRANSFERASE"/>
    <property type="match status" value="1"/>
</dbReference>
<evidence type="ECO:0000256" key="5">
    <source>
        <dbReference type="ARBA" id="ARBA00022737"/>
    </source>
</evidence>
<accession>A0A7X6DPI0</accession>
<comment type="function">
    <text evidence="8">Involved in the biosynthesis of lipid A, a phosphorylated glycolipid that anchors the lipopolysaccharide to the outer membrane of the cell.</text>
</comment>
<dbReference type="AlphaFoldDB" id="A0A7X6DPI0"/>
<evidence type="ECO:0000256" key="3">
    <source>
        <dbReference type="ARBA" id="ARBA00022556"/>
    </source>
</evidence>
<dbReference type="UniPathway" id="UPA00359">
    <property type="reaction ID" value="UER00477"/>
</dbReference>
<sequence>MSIHPSAIVHPKAELDPSVEVGPFSIIGEHVKIAKGTKVAAHVVIDGWTEIGEECAFYPFVSVGQPPQDLKYKGEPTRLKIGKQNTFREYVTLNRGTQGGRGETVIGDRNFFMAYVHVAHDCIVGNQVILANAATLAGHITIGDHAILGGLSGIHQFVKIGAYAMIGGCSAVAQDVPPYVSVAGNRAKLYGLNLIGLKRHGFSKERIEALKGAYKLLFRSGLTLREAAKQAREKWKEIADVESLVSFVEQSERGISR</sequence>
<keyword evidence="1 8" id="KW-0963">Cytoplasm</keyword>
<dbReference type="NCBIfam" id="NF003657">
    <property type="entry name" value="PRK05289.1"/>
    <property type="match status" value="1"/>
</dbReference>
<feature type="domain" description="UDP N-acetylglucosamine O-acyltransferase C-terminal" evidence="9">
    <location>
        <begin position="175"/>
        <end position="255"/>
    </location>
</feature>
<organism evidence="10 11">
    <name type="scientific">Candidatus Manganitrophus noduliformans</name>
    <dbReference type="NCBI Taxonomy" id="2606439"/>
    <lineage>
        <taxon>Bacteria</taxon>
        <taxon>Pseudomonadati</taxon>
        <taxon>Nitrospirota</taxon>
        <taxon>Nitrospiria</taxon>
        <taxon>Candidatus Troglogloeales</taxon>
        <taxon>Candidatus Manganitrophaceae</taxon>
        <taxon>Candidatus Manganitrophus</taxon>
    </lineage>
</organism>
<evidence type="ECO:0000259" key="9">
    <source>
        <dbReference type="Pfam" id="PF13720"/>
    </source>
</evidence>
<dbReference type="CDD" id="cd03351">
    <property type="entry name" value="LbH_UDP-GlcNAc_AT"/>
    <property type="match status" value="1"/>
</dbReference>
<comment type="catalytic activity">
    <reaction evidence="8">
        <text>a (3R)-hydroxyacyl-[ACP] + UDP-N-acetyl-alpha-D-glucosamine = a UDP-3-O-[(3R)-3-hydroxyacyl]-N-acetyl-alpha-D-glucosamine + holo-[ACP]</text>
        <dbReference type="Rhea" id="RHEA:67812"/>
        <dbReference type="Rhea" id="RHEA-COMP:9685"/>
        <dbReference type="Rhea" id="RHEA-COMP:9945"/>
        <dbReference type="ChEBI" id="CHEBI:57705"/>
        <dbReference type="ChEBI" id="CHEBI:64479"/>
        <dbReference type="ChEBI" id="CHEBI:78827"/>
        <dbReference type="ChEBI" id="CHEBI:173225"/>
        <dbReference type="EC" id="2.3.1.129"/>
    </reaction>
</comment>
<comment type="subcellular location">
    <subcellularLocation>
        <location evidence="8">Cytoplasm</location>
    </subcellularLocation>
</comment>
<name>A0A7X6DPI0_9BACT</name>
<keyword evidence="11" id="KW-1185">Reference proteome</keyword>
<evidence type="ECO:0000313" key="11">
    <source>
        <dbReference type="Proteomes" id="UP000534783"/>
    </source>
</evidence>
<evidence type="ECO:0000256" key="8">
    <source>
        <dbReference type="HAMAP-Rule" id="MF_00387"/>
    </source>
</evidence>
<dbReference type="HAMAP" id="MF_00387">
    <property type="entry name" value="LpxA"/>
    <property type="match status" value="1"/>
</dbReference>
<dbReference type="GO" id="GO:0016020">
    <property type="term" value="C:membrane"/>
    <property type="evidence" value="ECO:0007669"/>
    <property type="project" value="GOC"/>
</dbReference>
<comment type="similarity">
    <text evidence="8">Belongs to the transferase hexapeptide repeat family. LpxA subfamily.</text>
</comment>
<dbReference type="Proteomes" id="UP000534783">
    <property type="component" value="Unassembled WGS sequence"/>
</dbReference>
<evidence type="ECO:0000256" key="1">
    <source>
        <dbReference type="ARBA" id="ARBA00022490"/>
    </source>
</evidence>
<gene>
    <name evidence="8 10" type="primary">lpxA</name>
    <name evidence="10" type="ORF">MNODULE_09605</name>
</gene>
<dbReference type="InterPro" id="IPR037157">
    <property type="entry name" value="Acetyltransf_C_sf"/>
</dbReference>
<dbReference type="PANTHER" id="PTHR43480:SF1">
    <property type="entry name" value="ACYL-[ACYL-CARRIER-PROTEIN]--UDP-N-ACETYLGLUCOSAMINE O-ACYLTRANSFERASE, MITOCHONDRIAL-RELATED"/>
    <property type="match status" value="1"/>
</dbReference>
<dbReference type="NCBIfam" id="TIGR01852">
    <property type="entry name" value="lipid_A_lpxA"/>
    <property type="match status" value="1"/>
</dbReference>
<keyword evidence="2 8" id="KW-0444">Lipid biosynthesis</keyword>
<keyword evidence="7 8" id="KW-0012">Acyltransferase</keyword>
<dbReference type="Gene3D" id="2.160.10.10">
    <property type="entry name" value="Hexapeptide repeat proteins"/>
    <property type="match status" value="1"/>
</dbReference>
<keyword evidence="6 8" id="KW-0443">Lipid metabolism</keyword>
<proteinExistence type="inferred from homology"/>
<dbReference type="GO" id="GO:0008780">
    <property type="term" value="F:acyl-[acyl-carrier-protein]-UDP-N-acetylglucosamine O-acyltransferase activity"/>
    <property type="evidence" value="ECO:0007669"/>
    <property type="project" value="UniProtKB-UniRule"/>
</dbReference>
<dbReference type="InterPro" id="IPR010137">
    <property type="entry name" value="Lipid_A_LpxA"/>
</dbReference>
<dbReference type="GO" id="GO:0009245">
    <property type="term" value="P:lipid A biosynthetic process"/>
    <property type="evidence" value="ECO:0007669"/>
    <property type="project" value="UniProtKB-UniRule"/>
</dbReference>
<dbReference type="Pfam" id="PF00132">
    <property type="entry name" value="Hexapep"/>
    <property type="match status" value="1"/>
</dbReference>
<keyword evidence="3 8" id="KW-0441">Lipid A biosynthesis</keyword>
<evidence type="ECO:0000256" key="4">
    <source>
        <dbReference type="ARBA" id="ARBA00022679"/>
    </source>
</evidence>
<dbReference type="EMBL" id="VTOW01000002">
    <property type="protein sequence ID" value="NKE70992.1"/>
    <property type="molecule type" value="Genomic_DNA"/>
</dbReference>
<dbReference type="Pfam" id="PF13720">
    <property type="entry name" value="Acetyltransf_11"/>
    <property type="match status" value="1"/>
</dbReference>
<dbReference type="PROSITE" id="PS00101">
    <property type="entry name" value="HEXAPEP_TRANSFERASES"/>
    <property type="match status" value="1"/>
</dbReference>
<dbReference type="InterPro" id="IPR029098">
    <property type="entry name" value="Acetyltransf_C"/>
</dbReference>
<dbReference type="InterPro" id="IPR018357">
    <property type="entry name" value="Hexapep_transf_CS"/>
</dbReference>